<feature type="chain" id="PRO_5037988315" description="Peptidase inhibitor family I36" evidence="1">
    <location>
        <begin position="34"/>
        <end position="146"/>
    </location>
</feature>
<reference evidence="2" key="2">
    <citation type="submission" date="2020-09" db="EMBL/GenBank/DDBJ databases">
        <authorList>
            <person name="Sun Q."/>
            <person name="Ohkuma M."/>
        </authorList>
    </citation>
    <scope>NUCLEOTIDE SEQUENCE</scope>
    <source>
        <strain evidence="2">JCM 4790</strain>
    </source>
</reference>
<gene>
    <name evidence="2" type="ORF">GCM10010358_77880</name>
</gene>
<comment type="caution">
    <text evidence="2">The sequence shown here is derived from an EMBL/GenBank/DDBJ whole genome shotgun (WGS) entry which is preliminary data.</text>
</comment>
<evidence type="ECO:0000313" key="3">
    <source>
        <dbReference type="Proteomes" id="UP000619244"/>
    </source>
</evidence>
<dbReference type="EMBL" id="BMVU01000093">
    <property type="protein sequence ID" value="GGY14103.1"/>
    <property type="molecule type" value="Genomic_DNA"/>
</dbReference>
<protein>
    <recommendedName>
        <fullName evidence="4">Peptidase inhibitor family I36</fullName>
    </recommendedName>
</protein>
<dbReference type="RefSeq" id="WP_190194997.1">
    <property type="nucleotide sequence ID" value="NZ_BMVU01000093.1"/>
</dbReference>
<keyword evidence="1" id="KW-0732">Signal</keyword>
<reference evidence="2" key="1">
    <citation type="journal article" date="2014" name="Int. J. Syst. Evol. Microbiol.">
        <title>Complete genome sequence of Corynebacterium casei LMG S-19264T (=DSM 44701T), isolated from a smear-ripened cheese.</title>
        <authorList>
            <consortium name="US DOE Joint Genome Institute (JGI-PGF)"/>
            <person name="Walter F."/>
            <person name="Albersmeier A."/>
            <person name="Kalinowski J."/>
            <person name="Ruckert C."/>
        </authorList>
    </citation>
    <scope>NUCLEOTIDE SEQUENCE</scope>
    <source>
        <strain evidence="2">JCM 4790</strain>
    </source>
</reference>
<dbReference type="Proteomes" id="UP000619244">
    <property type="component" value="Unassembled WGS sequence"/>
</dbReference>
<sequence>MKIIKKNKIGAISAAILLSATAMLSGAAGSASAATTALPSCPGDSICLYWSSYYADGIKYFYGGIRQYQNYYFTGEGGDINNNIASAKNREGDYDVLEYQYFDYTGWSFKIWSFGTVDSWGAREGYSDWSTLPDTRKNQFSSHEFY</sequence>
<keyword evidence="3" id="KW-1185">Reference proteome</keyword>
<evidence type="ECO:0000256" key="1">
    <source>
        <dbReference type="SAM" id="SignalP"/>
    </source>
</evidence>
<accession>A0A918P1U4</accession>
<evidence type="ECO:0000313" key="2">
    <source>
        <dbReference type="EMBL" id="GGY14103.1"/>
    </source>
</evidence>
<dbReference type="AlphaFoldDB" id="A0A918P1U4"/>
<name>A0A918P1U4_9ACTN</name>
<proteinExistence type="predicted"/>
<organism evidence="2 3">
    <name type="scientific">Streptomyces minutiscleroticus</name>
    <dbReference type="NCBI Taxonomy" id="68238"/>
    <lineage>
        <taxon>Bacteria</taxon>
        <taxon>Bacillati</taxon>
        <taxon>Actinomycetota</taxon>
        <taxon>Actinomycetes</taxon>
        <taxon>Kitasatosporales</taxon>
        <taxon>Streptomycetaceae</taxon>
        <taxon>Streptomyces</taxon>
    </lineage>
</organism>
<evidence type="ECO:0008006" key="4">
    <source>
        <dbReference type="Google" id="ProtNLM"/>
    </source>
</evidence>
<feature type="signal peptide" evidence="1">
    <location>
        <begin position="1"/>
        <end position="33"/>
    </location>
</feature>